<evidence type="ECO:0000256" key="1">
    <source>
        <dbReference type="SAM" id="MobiDB-lite"/>
    </source>
</evidence>
<dbReference type="OrthoDB" id="3258279at2759"/>
<feature type="region of interest" description="Disordered" evidence="1">
    <location>
        <begin position="538"/>
        <end position="628"/>
    </location>
</feature>
<name>A0A0C3B266_SERVB</name>
<feature type="region of interest" description="Disordered" evidence="1">
    <location>
        <begin position="880"/>
        <end position="996"/>
    </location>
</feature>
<keyword evidence="3" id="KW-1185">Reference proteome</keyword>
<feature type="compositionally biased region" description="Low complexity" evidence="1">
    <location>
        <begin position="97"/>
        <end position="107"/>
    </location>
</feature>
<feature type="compositionally biased region" description="Acidic residues" evidence="1">
    <location>
        <begin position="461"/>
        <end position="470"/>
    </location>
</feature>
<evidence type="ECO:0000313" key="3">
    <source>
        <dbReference type="Proteomes" id="UP000054097"/>
    </source>
</evidence>
<gene>
    <name evidence="2" type="ORF">M408DRAFT_9939</name>
</gene>
<feature type="compositionally biased region" description="Acidic residues" evidence="1">
    <location>
        <begin position="666"/>
        <end position="675"/>
    </location>
</feature>
<reference evidence="2 3" key="1">
    <citation type="submission" date="2014-04" db="EMBL/GenBank/DDBJ databases">
        <authorList>
            <consortium name="DOE Joint Genome Institute"/>
            <person name="Kuo A."/>
            <person name="Zuccaro A."/>
            <person name="Kohler A."/>
            <person name="Nagy L.G."/>
            <person name="Floudas D."/>
            <person name="Copeland A."/>
            <person name="Barry K.W."/>
            <person name="Cichocki N."/>
            <person name="Veneault-Fourrey C."/>
            <person name="LaButti K."/>
            <person name="Lindquist E.A."/>
            <person name="Lipzen A."/>
            <person name="Lundell T."/>
            <person name="Morin E."/>
            <person name="Murat C."/>
            <person name="Sun H."/>
            <person name="Tunlid A."/>
            <person name="Henrissat B."/>
            <person name="Grigoriev I.V."/>
            <person name="Hibbett D.S."/>
            <person name="Martin F."/>
            <person name="Nordberg H.P."/>
            <person name="Cantor M.N."/>
            <person name="Hua S.X."/>
        </authorList>
    </citation>
    <scope>NUCLEOTIDE SEQUENCE [LARGE SCALE GENOMIC DNA]</scope>
    <source>
        <strain evidence="2 3">MAFF 305830</strain>
    </source>
</reference>
<feature type="compositionally biased region" description="Basic residues" evidence="1">
    <location>
        <begin position="30"/>
        <end position="43"/>
    </location>
</feature>
<feature type="compositionally biased region" description="Polar residues" evidence="1">
    <location>
        <begin position="931"/>
        <end position="945"/>
    </location>
</feature>
<feature type="compositionally biased region" description="Acidic residues" evidence="1">
    <location>
        <begin position="587"/>
        <end position="604"/>
    </location>
</feature>
<feature type="region of interest" description="Disordered" evidence="1">
    <location>
        <begin position="644"/>
        <end position="686"/>
    </location>
</feature>
<reference evidence="3" key="2">
    <citation type="submission" date="2015-01" db="EMBL/GenBank/DDBJ databases">
        <title>Evolutionary Origins and Diversification of the Mycorrhizal Mutualists.</title>
        <authorList>
            <consortium name="DOE Joint Genome Institute"/>
            <consortium name="Mycorrhizal Genomics Consortium"/>
            <person name="Kohler A."/>
            <person name="Kuo A."/>
            <person name="Nagy L.G."/>
            <person name="Floudas D."/>
            <person name="Copeland A."/>
            <person name="Barry K.W."/>
            <person name="Cichocki N."/>
            <person name="Veneault-Fourrey C."/>
            <person name="LaButti K."/>
            <person name="Lindquist E.A."/>
            <person name="Lipzen A."/>
            <person name="Lundell T."/>
            <person name="Morin E."/>
            <person name="Murat C."/>
            <person name="Riley R."/>
            <person name="Ohm R."/>
            <person name="Sun H."/>
            <person name="Tunlid A."/>
            <person name="Henrissat B."/>
            <person name="Grigoriev I.V."/>
            <person name="Hibbett D.S."/>
            <person name="Martin F."/>
        </authorList>
    </citation>
    <scope>NUCLEOTIDE SEQUENCE [LARGE SCALE GENOMIC DNA]</scope>
    <source>
        <strain evidence="3">MAFF 305830</strain>
    </source>
</reference>
<dbReference type="Proteomes" id="UP000054097">
    <property type="component" value="Unassembled WGS sequence"/>
</dbReference>
<feature type="region of interest" description="Disordered" evidence="1">
    <location>
        <begin position="1046"/>
        <end position="1065"/>
    </location>
</feature>
<feature type="compositionally biased region" description="Acidic residues" evidence="1">
    <location>
        <begin position="302"/>
        <end position="313"/>
    </location>
</feature>
<feature type="compositionally biased region" description="Basic and acidic residues" evidence="1">
    <location>
        <begin position="174"/>
        <end position="186"/>
    </location>
</feature>
<organism evidence="2 3">
    <name type="scientific">Serendipita vermifera MAFF 305830</name>
    <dbReference type="NCBI Taxonomy" id="933852"/>
    <lineage>
        <taxon>Eukaryota</taxon>
        <taxon>Fungi</taxon>
        <taxon>Dikarya</taxon>
        <taxon>Basidiomycota</taxon>
        <taxon>Agaricomycotina</taxon>
        <taxon>Agaricomycetes</taxon>
        <taxon>Sebacinales</taxon>
        <taxon>Serendipitaceae</taxon>
        <taxon>Serendipita</taxon>
    </lineage>
</organism>
<feature type="compositionally biased region" description="Acidic residues" evidence="1">
    <location>
        <begin position="1"/>
        <end position="10"/>
    </location>
</feature>
<feature type="region of interest" description="Disordered" evidence="1">
    <location>
        <begin position="1"/>
        <end position="214"/>
    </location>
</feature>
<feature type="compositionally biased region" description="Low complexity" evidence="1">
    <location>
        <begin position="965"/>
        <end position="974"/>
    </location>
</feature>
<sequence length="1185" mass="130280">MSPPPEEELREQESSGGSRKRARSPSPAPKARKFPKLQKSKISHKPEAREYDHYLVPLKPSQDASGKKSRGSEPNARSQSTAKAIEGKKSDSRRRSSPAPSRRGSVSHSQSVTPSRRASGVRPTTPIIIRTVPPPDINSLPPPAPPSPSDDPLWMPPPPLRRRPDGSILYSSRKKGDSSIAYDRRRASTSYRADSPTPASKSRPSASVSPLINMDDDVQMMDAEPVWEDNDVPSGTDFVVPLNFDSSGSPRPSMYSKSPTRFNASPRKATPVRGRPGSPWIRENVEDSGVQATWMPLQDAPSDSEDSDNDAEVPQESLAVPSAPVEISPVEAEDNRSPSLAPQGVDASASGGFASGKTLSQRFSELNEKLAAEGRSFREEPTFRRSLSAIGAMPSSDNAGDYDQPELDFPDLPHSSPEKAAEEPETSSEETGISASIEYDEEPVQQRKEDPPESGLNEYLSQDEEEETSPMEEPISQIQEQQPESFVDESHELSLQESAEPSTQFEEYSVPVADPSQALLETAGASWESSVAVDDVVVTQPQEEVHSEAYAHKEADSIRSPQANQPGNEDASFISPIRGNHSLEMDAASDDSADSDTDSEDEMDESGHAAESTYEQGSQQLSHDEEMQRLVQIPSIVVDEPQSTPGIWRRVSDEGVVLPEAKDDPTLQEEESIEDEMAHGPSWEDETDAEPLVQIRSNDPMAAARAAAILNLHHEYIQGTPKRQDSSSVWASSSRRRSTSVMHTPAFESKEPRSSQLFATPSRRGGDTGQLAPSPVIYSTSKSEWQRLETPGHTRVLLDWTKREWRSLEQCFTDVRMEAAQALDLDDIDPEEIDLDDVVARFVETYGVNAKLDGEWKWEKMRRRAYALINRQREGNARGLESAITSPTQSVFTPMRPTKNGPIIRAVPDPLGPTSTLHAPRYAHLAHERGVSQSPTPTQTRTGGSNRDMPPPSYLPSRPNANTRAQPAPQKLQAPPLPSKPYQIPPSTPLARSVVPEPTSASRKMWNWMGSFLRAGSEQPSESGEPREFIPSLPPISDADREALRHVSPPAPKPKERIIPPKDQVQLQHVPTPVPIRIPRKLNHKGSSGSVKDMIKSFESISETDSLRKETSRPFVIKKSSASSLRSMDSSSEWSREQSKSSVQEISVGSVRSVRDMVQNYSPATSQSASRVHVGSFRMGDGSRW</sequence>
<feature type="region of interest" description="Disordered" evidence="1">
    <location>
        <begin position="227"/>
        <end position="356"/>
    </location>
</feature>
<protein>
    <submittedName>
        <fullName evidence="2">Uncharacterized protein</fullName>
    </submittedName>
</protein>
<feature type="compositionally biased region" description="Basic and acidic residues" evidence="1">
    <location>
        <begin position="85"/>
        <end position="94"/>
    </location>
</feature>
<dbReference type="HOGENOM" id="CLU_272512_0_0_1"/>
<feature type="region of interest" description="Disordered" evidence="1">
    <location>
        <begin position="1015"/>
        <end position="1039"/>
    </location>
</feature>
<feature type="compositionally biased region" description="Pro residues" evidence="1">
    <location>
        <begin position="132"/>
        <end position="159"/>
    </location>
</feature>
<dbReference type="STRING" id="933852.A0A0C3B266"/>
<feature type="compositionally biased region" description="Basic and acidic residues" evidence="1">
    <location>
        <begin position="543"/>
        <end position="557"/>
    </location>
</feature>
<evidence type="ECO:0000313" key="2">
    <source>
        <dbReference type="EMBL" id="KIM26284.1"/>
    </source>
</evidence>
<dbReference type="AlphaFoldDB" id="A0A0C3B266"/>
<dbReference type="EMBL" id="KN824307">
    <property type="protein sequence ID" value="KIM26284.1"/>
    <property type="molecule type" value="Genomic_DNA"/>
</dbReference>
<feature type="compositionally biased region" description="Basic and acidic residues" evidence="1">
    <location>
        <begin position="44"/>
        <end position="53"/>
    </location>
</feature>
<feature type="compositionally biased region" description="Low complexity" evidence="1">
    <location>
        <begin position="1120"/>
        <end position="1133"/>
    </location>
</feature>
<accession>A0A0C3B266</accession>
<proteinExistence type="predicted"/>
<feature type="compositionally biased region" description="Polar residues" evidence="1">
    <location>
        <begin position="1159"/>
        <end position="1170"/>
    </location>
</feature>
<feature type="region of interest" description="Disordered" evidence="1">
    <location>
        <begin position="1102"/>
        <end position="1185"/>
    </location>
</feature>
<feature type="compositionally biased region" description="Low complexity" evidence="1">
    <location>
        <begin position="121"/>
        <end position="131"/>
    </location>
</feature>
<feature type="compositionally biased region" description="Polar residues" evidence="1">
    <location>
        <begin position="883"/>
        <end position="892"/>
    </location>
</feature>
<feature type="region of interest" description="Disordered" evidence="1">
    <location>
        <begin position="388"/>
        <end position="511"/>
    </location>
</feature>
<feature type="compositionally biased region" description="Polar residues" evidence="1">
    <location>
        <begin position="188"/>
        <end position="210"/>
    </location>
</feature>
<feature type="compositionally biased region" description="Low complexity" evidence="1">
    <location>
        <begin position="471"/>
        <end position="485"/>
    </location>
</feature>
<feature type="compositionally biased region" description="Pro residues" evidence="1">
    <location>
        <begin position="975"/>
        <end position="988"/>
    </location>
</feature>
<feature type="compositionally biased region" description="Polar residues" evidence="1">
    <location>
        <begin position="244"/>
        <end position="263"/>
    </location>
</feature>
<feature type="region of interest" description="Disordered" evidence="1">
    <location>
        <begin position="720"/>
        <end position="775"/>
    </location>
</feature>
<feature type="compositionally biased region" description="Polar residues" evidence="1">
    <location>
        <begin position="495"/>
        <end position="506"/>
    </location>
</feature>